<dbReference type="Gene3D" id="3.90.1720.10">
    <property type="entry name" value="endopeptidase domain like (from Nostoc punctiforme)"/>
    <property type="match status" value="1"/>
</dbReference>
<name>A0A1H9UDQ8_BUTFI</name>
<gene>
    <name evidence="2" type="ORF">SAMN04487884_11839</name>
</gene>
<dbReference type="SUPFAM" id="SSF54001">
    <property type="entry name" value="Cysteine proteinases"/>
    <property type="match status" value="1"/>
</dbReference>
<accession>A0A1H9UDQ8</accession>
<dbReference type="Proteomes" id="UP000182584">
    <property type="component" value="Unassembled WGS sequence"/>
</dbReference>
<dbReference type="AlphaFoldDB" id="A0A1H9UDQ8"/>
<feature type="domain" description="Peptidase C51" evidence="1">
    <location>
        <begin position="50"/>
        <end position="143"/>
    </location>
</feature>
<dbReference type="InterPro" id="IPR038765">
    <property type="entry name" value="Papain-like_cys_pep_sf"/>
</dbReference>
<reference evidence="2 3" key="1">
    <citation type="submission" date="2016-10" db="EMBL/GenBank/DDBJ databases">
        <authorList>
            <person name="de Groot N.N."/>
        </authorList>
    </citation>
    <scope>NUCLEOTIDE SEQUENCE [LARGE SCALE GENOMIC DNA]</scope>
    <source>
        <strain evidence="2 3">AR40</strain>
    </source>
</reference>
<dbReference type="EMBL" id="FOGJ01000018">
    <property type="protein sequence ID" value="SES07482.1"/>
    <property type="molecule type" value="Genomic_DNA"/>
</dbReference>
<sequence length="174" mass="19745">MENATREKLARLARDMAQVPFHGDVDGMASNLAPIVRLFPAWNLKEADGLWCAAFVYYCCTAAGFGIPYRPDECKTCHLAACLGWEEFAVGDRRIEYHKGPEGCVPETGDIVLYDRVFENKEHDHIGIVLENRNRTILAAEGNVNNISGIIERSIDEHIRAYIRIPDGYRYREE</sequence>
<dbReference type="Pfam" id="PF05257">
    <property type="entry name" value="CHAP"/>
    <property type="match status" value="1"/>
</dbReference>
<organism evidence="2 3">
    <name type="scientific">Butyrivibrio fibrisolvens</name>
    <dbReference type="NCBI Taxonomy" id="831"/>
    <lineage>
        <taxon>Bacteria</taxon>
        <taxon>Bacillati</taxon>
        <taxon>Bacillota</taxon>
        <taxon>Clostridia</taxon>
        <taxon>Lachnospirales</taxon>
        <taxon>Lachnospiraceae</taxon>
        <taxon>Butyrivibrio</taxon>
    </lineage>
</organism>
<evidence type="ECO:0000313" key="3">
    <source>
        <dbReference type="Proteomes" id="UP000182584"/>
    </source>
</evidence>
<protein>
    <submittedName>
        <fullName evidence="2">CHAP domain-containing protein</fullName>
    </submittedName>
</protein>
<evidence type="ECO:0000259" key="1">
    <source>
        <dbReference type="Pfam" id="PF05257"/>
    </source>
</evidence>
<evidence type="ECO:0000313" key="2">
    <source>
        <dbReference type="EMBL" id="SES07482.1"/>
    </source>
</evidence>
<dbReference type="InterPro" id="IPR007921">
    <property type="entry name" value="CHAP_dom"/>
</dbReference>
<proteinExistence type="predicted"/>